<evidence type="ECO:0000313" key="9">
    <source>
        <dbReference type="Proteomes" id="UP000266234"/>
    </source>
</evidence>
<dbReference type="OrthoDB" id="2496787at2759"/>
<comment type="similarity">
    <text evidence="5">Belongs to the SAT4 family.</text>
</comment>
<dbReference type="EMBL" id="PXOG01000096">
    <property type="protein sequence ID" value="RGP77363.1"/>
    <property type="molecule type" value="Genomic_DNA"/>
</dbReference>
<dbReference type="PANTHER" id="PTHR33048:SF47">
    <property type="entry name" value="INTEGRAL MEMBRANE PROTEIN-RELATED"/>
    <property type="match status" value="1"/>
</dbReference>
<dbReference type="Proteomes" id="UP000266234">
    <property type="component" value="Unassembled WGS sequence"/>
</dbReference>
<evidence type="ECO:0000256" key="6">
    <source>
        <dbReference type="SAM" id="Phobius"/>
    </source>
</evidence>
<name>A0A395SY20_9HYPO</name>
<accession>A0A395SY20</accession>
<dbReference type="InterPro" id="IPR052337">
    <property type="entry name" value="SAT4-like"/>
</dbReference>
<feature type="transmembrane region" description="Helical" evidence="6">
    <location>
        <begin position="91"/>
        <end position="121"/>
    </location>
</feature>
<evidence type="ECO:0000256" key="1">
    <source>
        <dbReference type="ARBA" id="ARBA00004141"/>
    </source>
</evidence>
<evidence type="ECO:0000313" key="8">
    <source>
        <dbReference type="EMBL" id="RGP77363.1"/>
    </source>
</evidence>
<evidence type="ECO:0000256" key="3">
    <source>
        <dbReference type="ARBA" id="ARBA00022989"/>
    </source>
</evidence>
<dbReference type="InterPro" id="IPR049326">
    <property type="entry name" value="Rhodopsin_dom_fungi"/>
</dbReference>
<dbReference type="GO" id="GO:0016020">
    <property type="term" value="C:membrane"/>
    <property type="evidence" value="ECO:0007669"/>
    <property type="project" value="UniProtKB-SubCell"/>
</dbReference>
<dbReference type="STRING" id="694270.A0A395SY20"/>
<feature type="domain" description="Rhodopsin" evidence="7">
    <location>
        <begin position="34"/>
        <end position="221"/>
    </location>
</feature>
<feature type="transmembrane region" description="Helical" evidence="6">
    <location>
        <begin position="178"/>
        <end position="197"/>
    </location>
</feature>
<evidence type="ECO:0000256" key="4">
    <source>
        <dbReference type="ARBA" id="ARBA00023136"/>
    </source>
</evidence>
<keyword evidence="4 6" id="KW-0472">Membrane</keyword>
<protein>
    <recommendedName>
        <fullName evidence="7">Rhodopsin domain-containing protein</fullName>
    </recommendedName>
</protein>
<keyword evidence="2 6" id="KW-0812">Transmembrane</keyword>
<feature type="transmembrane region" description="Helical" evidence="6">
    <location>
        <begin position="15"/>
        <end position="34"/>
    </location>
</feature>
<evidence type="ECO:0000256" key="2">
    <source>
        <dbReference type="ARBA" id="ARBA00022692"/>
    </source>
</evidence>
<comment type="subcellular location">
    <subcellularLocation>
        <location evidence="1">Membrane</location>
        <topology evidence="1">Multi-pass membrane protein</topology>
    </subcellularLocation>
</comment>
<dbReference type="PANTHER" id="PTHR33048">
    <property type="entry name" value="PTH11-LIKE INTEGRAL MEMBRANE PROTEIN (AFU_ORTHOLOGUE AFUA_5G11245)"/>
    <property type="match status" value="1"/>
</dbReference>
<dbReference type="Pfam" id="PF20684">
    <property type="entry name" value="Fung_rhodopsin"/>
    <property type="match status" value="1"/>
</dbReference>
<sequence>MSSAVCGIPPTNNVLLYRLTTLIMAGLAVLFFVLRMTATFKLRLRWAVDDTLAVASVVFMIPIVVVIQLMMDNGLGVDLWYLSDKQITEGFRLFFFLELLYLTARVLVKCTILCFFLRIFSDKKFRLAVKITLAFNILIGVAFFILCFFQTTPLSFFWVGWQTKEARRVMLGIIRLTLPHAALVLALDVIVLILPLTQLWELGLKLRKKIGVMAMFSVGILCWDAGE</sequence>
<keyword evidence="3 6" id="KW-1133">Transmembrane helix</keyword>
<feature type="transmembrane region" description="Helical" evidence="6">
    <location>
        <begin position="133"/>
        <end position="158"/>
    </location>
</feature>
<evidence type="ECO:0000259" key="7">
    <source>
        <dbReference type="Pfam" id="PF20684"/>
    </source>
</evidence>
<dbReference type="AlphaFoldDB" id="A0A395SY20"/>
<comment type="caution">
    <text evidence="8">The sequence shown here is derived from an EMBL/GenBank/DDBJ whole genome shotgun (WGS) entry which is preliminary data.</text>
</comment>
<evidence type="ECO:0000256" key="5">
    <source>
        <dbReference type="ARBA" id="ARBA00038359"/>
    </source>
</evidence>
<organism evidence="8 9">
    <name type="scientific">Fusarium longipes</name>
    <dbReference type="NCBI Taxonomy" id="694270"/>
    <lineage>
        <taxon>Eukaryota</taxon>
        <taxon>Fungi</taxon>
        <taxon>Dikarya</taxon>
        <taxon>Ascomycota</taxon>
        <taxon>Pezizomycotina</taxon>
        <taxon>Sordariomycetes</taxon>
        <taxon>Hypocreomycetidae</taxon>
        <taxon>Hypocreales</taxon>
        <taxon>Nectriaceae</taxon>
        <taxon>Fusarium</taxon>
    </lineage>
</organism>
<gene>
    <name evidence="8" type="ORF">FLONG3_4501</name>
</gene>
<reference evidence="8 9" key="1">
    <citation type="journal article" date="2018" name="PLoS Pathog.">
        <title>Evolution of structural diversity of trichothecenes, a family of toxins produced by plant pathogenic and entomopathogenic fungi.</title>
        <authorList>
            <person name="Proctor R.H."/>
            <person name="McCormick S.P."/>
            <person name="Kim H.S."/>
            <person name="Cardoza R.E."/>
            <person name="Stanley A.M."/>
            <person name="Lindo L."/>
            <person name="Kelly A."/>
            <person name="Brown D.W."/>
            <person name="Lee T."/>
            <person name="Vaughan M.M."/>
            <person name="Alexander N.J."/>
            <person name="Busman M."/>
            <person name="Gutierrez S."/>
        </authorList>
    </citation>
    <scope>NUCLEOTIDE SEQUENCE [LARGE SCALE GENOMIC DNA]</scope>
    <source>
        <strain evidence="8 9">NRRL 20695</strain>
    </source>
</reference>
<keyword evidence="9" id="KW-1185">Reference proteome</keyword>
<feature type="transmembrane region" description="Helical" evidence="6">
    <location>
        <begin position="46"/>
        <end position="71"/>
    </location>
</feature>
<proteinExistence type="inferred from homology"/>